<dbReference type="SUPFAM" id="SSF50249">
    <property type="entry name" value="Nucleic acid-binding proteins"/>
    <property type="match status" value="1"/>
</dbReference>
<organism evidence="8 9">
    <name type="scientific">Candidatus Chloroploca mongolica</name>
    <dbReference type="NCBI Taxonomy" id="2528176"/>
    <lineage>
        <taxon>Bacteria</taxon>
        <taxon>Bacillati</taxon>
        <taxon>Chloroflexota</taxon>
        <taxon>Chloroflexia</taxon>
        <taxon>Chloroflexales</taxon>
        <taxon>Chloroflexineae</taxon>
        <taxon>Oscillochloridaceae</taxon>
        <taxon>Candidatus Chloroploca</taxon>
    </lineage>
</organism>
<feature type="region of interest" description="Domain III" evidence="6">
    <location>
        <begin position="147"/>
        <end position="197"/>
    </location>
</feature>
<dbReference type="Proteomes" id="UP001193081">
    <property type="component" value="Unassembled WGS sequence"/>
</dbReference>
<dbReference type="Gene3D" id="2.40.50.140">
    <property type="entry name" value="Nucleic acid-binding proteins"/>
    <property type="match status" value="1"/>
</dbReference>
<evidence type="ECO:0000313" key="9">
    <source>
        <dbReference type="Proteomes" id="UP001193081"/>
    </source>
</evidence>
<evidence type="ECO:0000256" key="4">
    <source>
        <dbReference type="ARBA" id="ARBA00023172"/>
    </source>
</evidence>
<dbReference type="SUPFAM" id="SSF47781">
    <property type="entry name" value="RuvA domain 2-like"/>
    <property type="match status" value="1"/>
</dbReference>
<comment type="similarity">
    <text evidence="6">Belongs to the RuvA family.</text>
</comment>
<dbReference type="Pfam" id="PF07499">
    <property type="entry name" value="RuvA_C"/>
    <property type="match status" value="1"/>
</dbReference>
<evidence type="ECO:0000259" key="7">
    <source>
        <dbReference type="SMART" id="SM00278"/>
    </source>
</evidence>
<dbReference type="Pfam" id="PF14520">
    <property type="entry name" value="HHH_5"/>
    <property type="match status" value="1"/>
</dbReference>
<comment type="domain">
    <text evidence="6">Has three domains with a flexible linker between the domains II and III and assumes an 'L' shape. Domain III is highly mobile and contacts RuvB.</text>
</comment>
<proteinExistence type="inferred from homology"/>
<comment type="caution">
    <text evidence="8">The sequence shown here is derived from an EMBL/GenBank/DDBJ whole genome shotgun (WGS) entry which is preliminary data.</text>
</comment>
<dbReference type="HAMAP" id="MF_00031">
    <property type="entry name" value="DNA_HJ_migration_RuvA"/>
    <property type="match status" value="1"/>
</dbReference>
<dbReference type="Gene3D" id="1.10.150.20">
    <property type="entry name" value="5' to 3' exonuclease, C-terminal subdomain"/>
    <property type="match status" value="1"/>
</dbReference>
<evidence type="ECO:0000256" key="1">
    <source>
        <dbReference type="ARBA" id="ARBA00022490"/>
    </source>
</evidence>
<dbReference type="NCBIfam" id="TIGR00084">
    <property type="entry name" value="ruvA"/>
    <property type="match status" value="1"/>
</dbReference>
<dbReference type="Pfam" id="PF01330">
    <property type="entry name" value="RuvA_N"/>
    <property type="match status" value="1"/>
</dbReference>
<sequence length="197" mass="20787">MIASLRGTLTQLGADHLVLETGGVGYLVYVPRTVLSNVGSPGDALFLYTLLLVREDSMTLYGFVTVEQRQLFELFLTVAGVGPKVALNLLSTGDLDALRVAIVQGDITTLARVPGIGKKTAERISLELKGKIELKGLPTAPGVPPAVTALNTELAELLTSLGYTQAEAVAALAAIPADAPTELEERLRLALRYFGSA</sequence>
<keyword evidence="2 6" id="KW-0227">DNA damage</keyword>
<dbReference type="SUPFAM" id="SSF46929">
    <property type="entry name" value="DNA helicase RuvA subunit, C-terminal domain"/>
    <property type="match status" value="1"/>
</dbReference>
<protein>
    <recommendedName>
        <fullName evidence="6">Holliday junction branch migration complex subunit RuvA</fullName>
    </recommendedName>
</protein>
<dbReference type="RefSeq" id="WP_135479402.1">
    <property type="nucleotide sequence ID" value="NZ_SIJK02000029.1"/>
</dbReference>
<dbReference type="EMBL" id="SIJK02000029">
    <property type="protein sequence ID" value="MBP1467185.1"/>
    <property type="molecule type" value="Genomic_DNA"/>
</dbReference>
<keyword evidence="9" id="KW-1185">Reference proteome</keyword>
<keyword evidence="1 6" id="KW-0963">Cytoplasm</keyword>
<evidence type="ECO:0000313" key="8">
    <source>
        <dbReference type="EMBL" id="MBP1467185.1"/>
    </source>
</evidence>
<feature type="region of interest" description="Domain I" evidence="6">
    <location>
        <begin position="1"/>
        <end position="64"/>
    </location>
</feature>
<gene>
    <name evidence="6 8" type="primary">ruvA</name>
    <name evidence="8" type="ORF">EYB53_015835</name>
</gene>
<dbReference type="InterPro" id="IPR000085">
    <property type="entry name" value="RuvA"/>
</dbReference>
<feature type="domain" description="Helix-hairpin-helix DNA-binding motif class 1" evidence="7">
    <location>
        <begin position="73"/>
        <end position="92"/>
    </location>
</feature>
<dbReference type="InterPro" id="IPR011114">
    <property type="entry name" value="RuvA_C"/>
</dbReference>
<feature type="domain" description="Helix-hairpin-helix DNA-binding motif class 1" evidence="7">
    <location>
        <begin position="108"/>
        <end position="127"/>
    </location>
</feature>
<reference evidence="8 9" key="1">
    <citation type="submission" date="2021-03" db="EMBL/GenBank/DDBJ databases">
        <authorList>
            <person name="Grouzdev D.S."/>
        </authorList>
    </citation>
    <scope>NUCLEOTIDE SEQUENCE [LARGE SCALE GENOMIC DNA]</scope>
    <source>
        <strain evidence="8 9">M50-1</strain>
    </source>
</reference>
<accession>A0ABS4DCM1</accession>
<comment type="subunit">
    <text evidence="6">Homotetramer. Forms an RuvA(8)-RuvB(12)-Holliday junction (HJ) complex. HJ DNA is sandwiched between 2 RuvA tetramers; dsDNA enters through RuvA and exits via RuvB. An RuvB hexamer assembles on each DNA strand where it exits the tetramer. Each RuvB hexamer is contacted by two RuvA subunits (via domain III) on 2 adjacent RuvB subunits; this complex drives branch migration. In the full resolvosome a probable DNA-RuvA(4)-RuvB(12)-RuvC(2) complex forms which resolves the HJ.</text>
</comment>
<dbReference type="InterPro" id="IPR036267">
    <property type="entry name" value="RuvA_C_sf"/>
</dbReference>
<comment type="subcellular location">
    <subcellularLocation>
        <location evidence="6">Cytoplasm</location>
    </subcellularLocation>
</comment>
<keyword evidence="4 6" id="KW-0233">DNA recombination</keyword>
<evidence type="ECO:0000256" key="6">
    <source>
        <dbReference type="HAMAP-Rule" id="MF_00031"/>
    </source>
</evidence>
<comment type="caution">
    <text evidence="6">Lacks conserved residue(s) required for the propagation of feature annotation.</text>
</comment>
<dbReference type="InterPro" id="IPR012340">
    <property type="entry name" value="NA-bd_OB-fold"/>
</dbReference>
<keyword evidence="5 6" id="KW-0234">DNA repair</keyword>
<dbReference type="InterPro" id="IPR003583">
    <property type="entry name" value="Hlx-hairpin-Hlx_DNA-bd_motif"/>
</dbReference>
<evidence type="ECO:0000256" key="3">
    <source>
        <dbReference type="ARBA" id="ARBA00023125"/>
    </source>
</evidence>
<dbReference type="Gene3D" id="1.10.8.10">
    <property type="entry name" value="DNA helicase RuvA subunit, C-terminal domain"/>
    <property type="match status" value="1"/>
</dbReference>
<name>A0ABS4DCM1_9CHLR</name>
<evidence type="ECO:0000256" key="2">
    <source>
        <dbReference type="ARBA" id="ARBA00022763"/>
    </source>
</evidence>
<dbReference type="InterPro" id="IPR010994">
    <property type="entry name" value="RuvA_2-like"/>
</dbReference>
<dbReference type="InterPro" id="IPR013849">
    <property type="entry name" value="DNA_helicase_Holl-junc_RuvA_I"/>
</dbReference>
<evidence type="ECO:0000256" key="5">
    <source>
        <dbReference type="ARBA" id="ARBA00023204"/>
    </source>
</evidence>
<comment type="function">
    <text evidence="6">The RuvA-RuvB-RuvC complex processes Holliday junction (HJ) DNA during genetic recombination and DNA repair, while the RuvA-RuvB complex plays an important role in the rescue of blocked DNA replication forks via replication fork reversal (RFR). RuvA specifically binds to HJ cruciform DNA, conferring on it an open structure. The RuvB hexamer acts as an ATP-dependent pump, pulling dsDNA into and through the RuvAB complex. HJ branch migration allows RuvC to scan DNA until it finds its consensus sequence, where it cleaves and resolves the cruciform DNA.</text>
</comment>
<keyword evidence="3 6" id="KW-0238">DNA-binding</keyword>
<dbReference type="SMART" id="SM00278">
    <property type="entry name" value="HhH1"/>
    <property type="match status" value="2"/>
</dbReference>